<dbReference type="PANTHER" id="PTHR30124:SF0">
    <property type="entry name" value="MEMBRANE-BOUND LYTIC MUREIN TRANSGLYCOSYLASE A"/>
    <property type="match status" value="1"/>
</dbReference>
<gene>
    <name evidence="7" type="ORF">FKG95_14220</name>
</gene>
<dbReference type="SMART" id="SM00925">
    <property type="entry name" value="MltA"/>
    <property type="match status" value="1"/>
</dbReference>
<evidence type="ECO:0000313" key="8">
    <source>
        <dbReference type="Proteomes" id="UP000315252"/>
    </source>
</evidence>
<dbReference type="Gene3D" id="2.40.240.50">
    <property type="entry name" value="Barwin-like endoglucanases"/>
    <property type="match status" value="1"/>
</dbReference>
<evidence type="ECO:0000256" key="1">
    <source>
        <dbReference type="ARBA" id="ARBA00001420"/>
    </source>
</evidence>
<keyword evidence="8" id="KW-1185">Reference proteome</keyword>
<dbReference type="GO" id="GO:0008933">
    <property type="term" value="F:peptidoglycan lytic transglycosylase activity"/>
    <property type="evidence" value="ECO:0007669"/>
    <property type="project" value="TreeGrafter"/>
</dbReference>
<dbReference type="AlphaFoldDB" id="A0A545TRZ1"/>
<dbReference type="OrthoDB" id="9783686at2"/>
<comment type="caution">
    <text evidence="7">The sequence shown here is derived from an EMBL/GenBank/DDBJ whole genome shotgun (WGS) entry which is preliminary data.</text>
</comment>
<evidence type="ECO:0000256" key="2">
    <source>
        <dbReference type="ARBA" id="ARBA00012587"/>
    </source>
</evidence>
<evidence type="ECO:0000256" key="5">
    <source>
        <dbReference type="ARBA" id="ARBA00030918"/>
    </source>
</evidence>
<dbReference type="Gene3D" id="2.40.40.10">
    <property type="entry name" value="RlpA-like domain"/>
    <property type="match status" value="1"/>
</dbReference>
<evidence type="ECO:0000256" key="3">
    <source>
        <dbReference type="ARBA" id="ARBA00023239"/>
    </source>
</evidence>
<proteinExistence type="predicted"/>
<feature type="domain" description="Lytic transglycosylase MltA" evidence="6">
    <location>
        <begin position="146"/>
        <end position="303"/>
    </location>
</feature>
<protein>
    <recommendedName>
        <fullName evidence="2">peptidoglycan lytic exotransglycosylase</fullName>
        <ecNumber evidence="2">4.2.2.n1</ecNumber>
    </recommendedName>
    <alternativeName>
        <fullName evidence="5">Murein hydrolase A</fullName>
    </alternativeName>
</protein>
<keyword evidence="4" id="KW-0961">Cell wall biogenesis/degradation</keyword>
<evidence type="ECO:0000313" key="7">
    <source>
        <dbReference type="EMBL" id="TQV79979.1"/>
    </source>
</evidence>
<dbReference type="Pfam" id="PF06725">
    <property type="entry name" value="3D"/>
    <property type="match status" value="1"/>
</dbReference>
<dbReference type="EMBL" id="VHSH01000004">
    <property type="protein sequence ID" value="TQV79979.1"/>
    <property type="molecule type" value="Genomic_DNA"/>
</dbReference>
<dbReference type="InterPro" id="IPR026044">
    <property type="entry name" value="MltA"/>
</dbReference>
<dbReference type="GO" id="GO:0071555">
    <property type="term" value="P:cell wall organization"/>
    <property type="evidence" value="ECO:0007669"/>
    <property type="project" value="UniProtKB-KW"/>
</dbReference>
<dbReference type="InterPro" id="IPR005300">
    <property type="entry name" value="MltA_B"/>
</dbReference>
<comment type="catalytic activity">
    <reaction evidence="1">
        <text>Exolytic cleavage of the (1-&gt;4)-beta-glycosidic linkage between N-acetylmuramic acid (MurNAc) and N-acetylglucosamine (GlcNAc) residues in peptidoglycan, from either the reducing or the non-reducing ends of the peptidoglycan chains, with concomitant formation of a 1,6-anhydrobond in the MurNAc residue.</text>
        <dbReference type="EC" id="4.2.2.n1"/>
    </reaction>
</comment>
<dbReference type="SUPFAM" id="SSF50685">
    <property type="entry name" value="Barwin-like endoglucanases"/>
    <property type="match status" value="1"/>
</dbReference>
<dbReference type="GO" id="GO:0019867">
    <property type="term" value="C:outer membrane"/>
    <property type="evidence" value="ECO:0007669"/>
    <property type="project" value="InterPro"/>
</dbReference>
<dbReference type="GO" id="GO:0009253">
    <property type="term" value="P:peptidoglycan catabolic process"/>
    <property type="evidence" value="ECO:0007669"/>
    <property type="project" value="TreeGrafter"/>
</dbReference>
<evidence type="ECO:0000256" key="4">
    <source>
        <dbReference type="ARBA" id="ARBA00023316"/>
    </source>
</evidence>
<keyword evidence="3" id="KW-0456">Lyase</keyword>
<evidence type="ECO:0000259" key="6">
    <source>
        <dbReference type="SMART" id="SM00925"/>
    </source>
</evidence>
<dbReference type="Proteomes" id="UP000315252">
    <property type="component" value="Unassembled WGS sequence"/>
</dbReference>
<dbReference type="GO" id="GO:0004553">
    <property type="term" value="F:hydrolase activity, hydrolyzing O-glycosyl compounds"/>
    <property type="evidence" value="ECO:0007669"/>
    <property type="project" value="InterPro"/>
</dbReference>
<dbReference type="GO" id="GO:0009254">
    <property type="term" value="P:peptidoglycan turnover"/>
    <property type="evidence" value="ECO:0007669"/>
    <property type="project" value="InterPro"/>
</dbReference>
<dbReference type="PROSITE" id="PS51257">
    <property type="entry name" value="PROKAR_LIPOPROTEIN"/>
    <property type="match status" value="1"/>
</dbReference>
<dbReference type="Pfam" id="PF03562">
    <property type="entry name" value="MltA"/>
    <property type="match status" value="1"/>
</dbReference>
<accession>A0A545TRZ1</accession>
<dbReference type="InterPro" id="IPR010611">
    <property type="entry name" value="3D_dom"/>
</dbReference>
<organism evidence="7 8">
    <name type="scientific">Denitrobaculum tricleocarpae</name>
    <dbReference type="NCBI Taxonomy" id="2591009"/>
    <lineage>
        <taxon>Bacteria</taxon>
        <taxon>Pseudomonadati</taxon>
        <taxon>Pseudomonadota</taxon>
        <taxon>Alphaproteobacteria</taxon>
        <taxon>Rhodospirillales</taxon>
        <taxon>Rhodospirillaceae</taxon>
        <taxon>Denitrobaculum</taxon>
    </lineage>
</organism>
<sequence length="412" mass="44836">MKPSCFGIRGTMAGLLVLALAACEPRAPEEPPKAMPEPPQFLLETSTYDQLPGWREDKVAEALPALIRSCDRLLRAPDDREVGRGAVGGTVMDWRAPCAAIADFSGAGSDSGDDAFRNLVEQLFVPFKVMYGDKDTGLFTGYYEAELRGALFPGSGYDTPLYKRPNDLVTVDLRHFDKDLSGKRVAGRVQDGRLVPYHARDEIDNGVIDGANLELLWAADPIDVFFLHIQGSGKVLLPDGSTMRVGFDGSNGLPFVAIGRLLIDEGYVSRANASMQSIREWLRNNPDQATELMQRNPRYIFFRKIEGEGPIGAQGVALTPRRSLAIDPSFMPLGAPVFLDTTWPGSSASNPRPLRRLMVAQDTGSAIKGAVRGDFFWGAGDPALAEAGRMKQRGSYYLLLPKSVAARRATGS</sequence>
<dbReference type="EC" id="4.2.2.n1" evidence="2"/>
<dbReference type="PIRSF" id="PIRSF019422">
    <property type="entry name" value="MltA"/>
    <property type="match status" value="1"/>
</dbReference>
<name>A0A545TRZ1_9PROT</name>
<dbReference type="InterPro" id="IPR036908">
    <property type="entry name" value="RlpA-like_sf"/>
</dbReference>
<reference evidence="7 8" key="1">
    <citation type="submission" date="2019-06" db="EMBL/GenBank/DDBJ databases">
        <title>Whole genome sequence for Rhodospirillaceae sp. R148.</title>
        <authorList>
            <person name="Wang G."/>
        </authorList>
    </citation>
    <scope>NUCLEOTIDE SEQUENCE [LARGE SCALE GENOMIC DNA]</scope>
    <source>
        <strain evidence="7 8">R148</strain>
    </source>
</reference>
<dbReference type="PANTHER" id="PTHR30124">
    <property type="entry name" value="MEMBRANE-BOUND LYTIC MUREIN TRANSGLYCOSYLASE A"/>
    <property type="match status" value="1"/>
</dbReference>
<dbReference type="CDD" id="cd14485">
    <property type="entry name" value="mltA_like_LT_A"/>
    <property type="match status" value="1"/>
</dbReference>
<dbReference type="CDD" id="cd14668">
    <property type="entry name" value="mlta_B"/>
    <property type="match status" value="1"/>
</dbReference>